<proteinExistence type="predicted"/>
<evidence type="ECO:0000313" key="2">
    <source>
        <dbReference type="Proteomes" id="UP001234297"/>
    </source>
</evidence>
<sequence length="154" mass="16970">MTSVTPLTNWIGKCARASIWPSWHVTVPMGARQRNLSHLSFPAPAIATSIAIAGKHPVYCVICFRNGKWVSEILEQRKASRIWLGTFPTVEMAAAAYNTTTLALKGEDAVLNFLDFVCCSLFLVSTSPFEIQAASAARLPKRTGEVEMVWGREQ</sequence>
<reference evidence="1 2" key="1">
    <citation type="journal article" date="2022" name="Hortic Res">
        <title>A haplotype resolved chromosomal level avocado genome allows analysis of novel avocado genes.</title>
        <authorList>
            <person name="Nath O."/>
            <person name="Fletcher S.J."/>
            <person name="Hayward A."/>
            <person name="Shaw L.M."/>
            <person name="Masouleh A.K."/>
            <person name="Furtado A."/>
            <person name="Henry R.J."/>
            <person name="Mitter N."/>
        </authorList>
    </citation>
    <scope>NUCLEOTIDE SEQUENCE [LARGE SCALE GENOMIC DNA]</scope>
    <source>
        <strain evidence="2">cv. Hass</strain>
    </source>
</reference>
<evidence type="ECO:0000313" key="1">
    <source>
        <dbReference type="EMBL" id="KAJ8626461.1"/>
    </source>
</evidence>
<gene>
    <name evidence="1" type="ORF">MRB53_019768</name>
</gene>
<keyword evidence="2" id="KW-1185">Reference proteome</keyword>
<name>A0ACC2KZ84_PERAE</name>
<accession>A0ACC2KZ84</accession>
<protein>
    <submittedName>
        <fullName evidence="1">Uncharacterized protein</fullName>
    </submittedName>
</protein>
<dbReference type="EMBL" id="CM056814">
    <property type="protein sequence ID" value="KAJ8626461.1"/>
    <property type="molecule type" value="Genomic_DNA"/>
</dbReference>
<organism evidence="1 2">
    <name type="scientific">Persea americana</name>
    <name type="common">Avocado</name>
    <dbReference type="NCBI Taxonomy" id="3435"/>
    <lineage>
        <taxon>Eukaryota</taxon>
        <taxon>Viridiplantae</taxon>
        <taxon>Streptophyta</taxon>
        <taxon>Embryophyta</taxon>
        <taxon>Tracheophyta</taxon>
        <taxon>Spermatophyta</taxon>
        <taxon>Magnoliopsida</taxon>
        <taxon>Magnoliidae</taxon>
        <taxon>Laurales</taxon>
        <taxon>Lauraceae</taxon>
        <taxon>Persea</taxon>
    </lineage>
</organism>
<comment type="caution">
    <text evidence="1">The sequence shown here is derived from an EMBL/GenBank/DDBJ whole genome shotgun (WGS) entry which is preliminary data.</text>
</comment>
<dbReference type="Proteomes" id="UP001234297">
    <property type="component" value="Chromosome 6"/>
</dbReference>